<keyword evidence="4 7" id="KW-0472">Membrane</keyword>
<feature type="transmembrane region" description="Helical" evidence="7">
    <location>
        <begin position="48"/>
        <end position="69"/>
    </location>
</feature>
<feature type="domain" description="Rhodopsin" evidence="8">
    <location>
        <begin position="32"/>
        <end position="270"/>
    </location>
</feature>
<evidence type="ECO:0000256" key="4">
    <source>
        <dbReference type="ARBA" id="ARBA00023136"/>
    </source>
</evidence>
<keyword evidence="2 7" id="KW-0812">Transmembrane</keyword>
<keyword evidence="3 7" id="KW-1133">Transmembrane helix</keyword>
<dbReference type="AlphaFoldDB" id="A0A6A6QKD8"/>
<dbReference type="PANTHER" id="PTHR33048:SF96">
    <property type="entry name" value="INTEGRAL MEMBRANE PROTEIN"/>
    <property type="match status" value="1"/>
</dbReference>
<protein>
    <recommendedName>
        <fullName evidence="8">Rhodopsin domain-containing protein</fullName>
    </recommendedName>
</protein>
<comment type="similarity">
    <text evidence="5">Belongs to the SAT4 family.</text>
</comment>
<feature type="transmembrane region" description="Helical" evidence="7">
    <location>
        <begin position="247"/>
        <end position="269"/>
    </location>
</feature>
<proteinExistence type="inferred from homology"/>
<dbReference type="PANTHER" id="PTHR33048">
    <property type="entry name" value="PTH11-LIKE INTEGRAL MEMBRANE PROTEIN (AFU_ORTHOLOGUE AFUA_5G11245)"/>
    <property type="match status" value="1"/>
</dbReference>
<evidence type="ECO:0000313" key="9">
    <source>
        <dbReference type="EMBL" id="KAF2492430.1"/>
    </source>
</evidence>
<keyword evidence="10" id="KW-1185">Reference proteome</keyword>
<evidence type="ECO:0000256" key="1">
    <source>
        <dbReference type="ARBA" id="ARBA00004141"/>
    </source>
</evidence>
<organism evidence="9 10">
    <name type="scientific">Lophium mytilinum</name>
    <dbReference type="NCBI Taxonomy" id="390894"/>
    <lineage>
        <taxon>Eukaryota</taxon>
        <taxon>Fungi</taxon>
        <taxon>Dikarya</taxon>
        <taxon>Ascomycota</taxon>
        <taxon>Pezizomycotina</taxon>
        <taxon>Dothideomycetes</taxon>
        <taxon>Pleosporomycetidae</taxon>
        <taxon>Mytilinidiales</taxon>
        <taxon>Mytilinidiaceae</taxon>
        <taxon>Lophium</taxon>
    </lineage>
</organism>
<evidence type="ECO:0000259" key="8">
    <source>
        <dbReference type="Pfam" id="PF20684"/>
    </source>
</evidence>
<evidence type="ECO:0000313" key="10">
    <source>
        <dbReference type="Proteomes" id="UP000799750"/>
    </source>
</evidence>
<feature type="transmembrane region" description="Helical" evidence="7">
    <location>
        <begin position="18"/>
        <end position="36"/>
    </location>
</feature>
<dbReference type="InterPro" id="IPR052337">
    <property type="entry name" value="SAT4-like"/>
</dbReference>
<feature type="transmembrane region" description="Helical" evidence="7">
    <location>
        <begin position="171"/>
        <end position="196"/>
    </location>
</feature>
<feature type="compositionally biased region" description="Polar residues" evidence="6">
    <location>
        <begin position="322"/>
        <end position="336"/>
    </location>
</feature>
<evidence type="ECO:0000256" key="3">
    <source>
        <dbReference type="ARBA" id="ARBA00022989"/>
    </source>
</evidence>
<comment type="subcellular location">
    <subcellularLocation>
        <location evidence="1">Membrane</location>
        <topology evidence="1">Multi-pass membrane protein</topology>
    </subcellularLocation>
</comment>
<evidence type="ECO:0000256" key="5">
    <source>
        <dbReference type="ARBA" id="ARBA00038359"/>
    </source>
</evidence>
<feature type="transmembrane region" description="Helical" evidence="7">
    <location>
        <begin position="208"/>
        <end position="227"/>
    </location>
</feature>
<reference evidence="9" key="1">
    <citation type="journal article" date="2020" name="Stud. Mycol.">
        <title>101 Dothideomycetes genomes: a test case for predicting lifestyles and emergence of pathogens.</title>
        <authorList>
            <person name="Haridas S."/>
            <person name="Albert R."/>
            <person name="Binder M."/>
            <person name="Bloem J."/>
            <person name="Labutti K."/>
            <person name="Salamov A."/>
            <person name="Andreopoulos B."/>
            <person name="Baker S."/>
            <person name="Barry K."/>
            <person name="Bills G."/>
            <person name="Bluhm B."/>
            <person name="Cannon C."/>
            <person name="Castanera R."/>
            <person name="Culley D."/>
            <person name="Daum C."/>
            <person name="Ezra D."/>
            <person name="Gonzalez J."/>
            <person name="Henrissat B."/>
            <person name="Kuo A."/>
            <person name="Liang C."/>
            <person name="Lipzen A."/>
            <person name="Lutzoni F."/>
            <person name="Magnuson J."/>
            <person name="Mondo S."/>
            <person name="Nolan M."/>
            <person name="Ohm R."/>
            <person name="Pangilinan J."/>
            <person name="Park H.-J."/>
            <person name="Ramirez L."/>
            <person name="Alfaro M."/>
            <person name="Sun H."/>
            <person name="Tritt A."/>
            <person name="Yoshinaga Y."/>
            <person name="Zwiers L.-H."/>
            <person name="Turgeon B."/>
            <person name="Goodwin S."/>
            <person name="Spatafora J."/>
            <person name="Crous P."/>
            <person name="Grigoriev I."/>
        </authorList>
    </citation>
    <scope>NUCLEOTIDE SEQUENCE</scope>
    <source>
        <strain evidence="9">CBS 269.34</strain>
    </source>
</reference>
<evidence type="ECO:0000256" key="2">
    <source>
        <dbReference type="ARBA" id="ARBA00022692"/>
    </source>
</evidence>
<feature type="transmembrane region" description="Helical" evidence="7">
    <location>
        <begin position="124"/>
        <end position="145"/>
    </location>
</feature>
<dbReference type="Pfam" id="PF20684">
    <property type="entry name" value="Fung_rhodopsin"/>
    <property type="match status" value="1"/>
</dbReference>
<feature type="transmembrane region" description="Helical" evidence="7">
    <location>
        <begin position="89"/>
        <end position="112"/>
    </location>
</feature>
<sequence length="429" mass="47728">MPHTNQDVASRGLEERNVAISFLVATWIFVLLRIYVRGYMIRNFGWDDSIMILANLIFTGYCAAILHIVANGGGTHLSDLVAINKIIDWTIASEALYVVTICFLKISLGIFFNRIVVKPWQKTLVLVVVIVSTVQCTANFFFVIFRCGTPVGDYLIKQLAGECATRRTNLILLYMHATVTTVTDWIFAGLPIAILWNAKMDIRTKCSVGFILSLGAFGSICSIIRFFSIDGLTRTDDFFWNATNNSIWSAIEPGVGIIAGSLATMRPLFKSFFTNVRDFTTSASQISKRMSRSFRSPPASGAENSVLESQKHGSAYLKPYNHSGTDSQHTRTTATAASKDGRSTEMNSDFSATQTGMSSEYIMTRNEDRDGPWSFDRNMLVTHNSGGSDDGIEVDRRSSHTLGEEEGKDMRMSLRSPIEGRRRSQDEMV</sequence>
<evidence type="ECO:0000256" key="7">
    <source>
        <dbReference type="SAM" id="Phobius"/>
    </source>
</evidence>
<dbReference type="OrthoDB" id="4682787at2759"/>
<dbReference type="EMBL" id="MU004194">
    <property type="protein sequence ID" value="KAF2492430.1"/>
    <property type="molecule type" value="Genomic_DNA"/>
</dbReference>
<dbReference type="Proteomes" id="UP000799750">
    <property type="component" value="Unassembled WGS sequence"/>
</dbReference>
<feature type="compositionally biased region" description="Polar residues" evidence="6">
    <location>
        <begin position="344"/>
        <end position="358"/>
    </location>
</feature>
<feature type="region of interest" description="Disordered" evidence="6">
    <location>
        <begin position="317"/>
        <end position="429"/>
    </location>
</feature>
<accession>A0A6A6QKD8</accession>
<dbReference type="GO" id="GO:0016020">
    <property type="term" value="C:membrane"/>
    <property type="evidence" value="ECO:0007669"/>
    <property type="project" value="UniProtKB-SubCell"/>
</dbReference>
<gene>
    <name evidence="9" type="ORF">BU16DRAFT_114088</name>
</gene>
<feature type="compositionally biased region" description="Basic and acidic residues" evidence="6">
    <location>
        <begin position="393"/>
        <end position="429"/>
    </location>
</feature>
<evidence type="ECO:0000256" key="6">
    <source>
        <dbReference type="SAM" id="MobiDB-lite"/>
    </source>
</evidence>
<dbReference type="InterPro" id="IPR049326">
    <property type="entry name" value="Rhodopsin_dom_fungi"/>
</dbReference>
<name>A0A6A6QKD8_9PEZI</name>